<organism evidence="2 3">
    <name type="scientific">Streptococcus gallolyticus</name>
    <dbReference type="NCBI Taxonomy" id="315405"/>
    <lineage>
        <taxon>Bacteria</taxon>
        <taxon>Bacillati</taxon>
        <taxon>Bacillota</taxon>
        <taxon>Bacilli</taxon>
        <taxon>Lactobacillales</taxon>
        <taxon>Streptococcaceae</taxon>
        <taxon>Streptococcus</taxon>
    </lineage>
</organism>
<dbReference type="AlphaFoldDB" id="A0AA94M0W7"/>
<keyword evidence="1" id="KW-0812">Transmembrane</keyword>
<evidence type="ECO:0000256" key="1">
    <source>
        <dbReference type="SAM" id="Phobius"/>
    </source>
</evidence>
<feature type="transmembrane region" description="Helical" evidence="1">
    <location>
        <begin position="6"/>
        <end position="27"/>
    </location>
</feature>
<evidence type="ECO:0000313" key="3">
    <source>
        <dbReference type="Proteomes" id="UP000249013"/>
    </source>
</evidence>
<proteinExistence type="predicted"/>
<evidence type="ECO:0000313" key="2">
    <source>
        <dbReference type="EMBL" id="SQG78792.1"/>
    </source>
</evidence>
<protein>
    <recommendedName>
        <fullName evidence="4">Phage membrane protein</fullName>
    </recommendedName>
</protein>
<keyword evidence="1" id="KW-1133">Transmembrane helix</keyword>
<sequence length="36" mass="4026">MFIWQLILNALGLLVLVIICGLIAIAVKSFIKELKK</sequence>
<keyword evidence="1" id="KW-0472">Membrane</keyword>
<reference evidence="2 3" key="1">
    <citation type="submission" date="2018-06" db="EMBL/GenBank/DDBJ databases">
        <authorList>
            <consortium name="Pathogen Informatics"/>
            <person name="Doyle S."/>
        </authorList>
    </citation>
    <scope>NUCLEOTIDE SEQUENCE [LARGE SCALE GENOMIC DNA]</scope>
    <source>
        <strain evidence="2 3">NCTC13773</strain>
    </source>
</reference>
<name>A0AA94M0W7_9STRE</name>
<gene>
    <name evidence="2" type="ORF">NCTC13773_00574</name>
</gene>
<accession>A0AA94M0W7</accession>
<dbReference type="EMBL" id="LS483409">
    <property type="protein sequence ID" value="SQG78792.1"/>
    <property type="molecule type" value="Genomic_DNA"/>
</dbReference>
<dbReference type="Proteomes" id="UP000249013">
    <property type="component" value="Chromosome 1"/>
</dbReference>
<evidence type="ECO:0008006" key="4">
    <source>
        <dbReference type="Google" id="ProtNLM"/>
    </source>
</evidence>